<reference evidence="2" key="1">
    <citation type="submission" date="2016-06" db="UniProtKB">
        <authorList>
            <consortium name="WormBaseParasite"/>
        </authorList>
    </citation>
    <scope>IDENTIFICATION</scope>
</reference>
<organism evidence="2">
    <name type="scientific">Schistocephalus solidus</name>
    <name type="common">Tapeworm</name>
    <dbReference type="NCBI Taxonomy" id="70667"/>
    <lineage>
        <taxon>Eukaryota</taxon>
        <taxon>Metazoa</taxon>
        <taxon>Spiralia</taxon>
        <taxon>Lophotrochozoa</taxon>
        <taxon>Platyhelminthes</taxon>
        <taxon>Cestoda</taxon>
        <taxon>Eucestoda</taxon>
        <taxon>Diphyllobothriidea</taxon>
        <taxon>Diphyllobothriidae</taxon>
        <taxon>Schistocephalus</taxon>
    </lineage>
</organism>
<feature type="binding site" evidence="1">
    <location>
        <position position="253"/>
    </location>
    <ligand>
        <name>L-serine</name>
        <dbReference type="ChEBI" id="CHEBI:33384"/>
    </ligand>
</feature>
<feature type="binding site" evidence="1">
    <location>
        <position position="321"/>
    </location>
    <ligand>
        <name>L-serine</name>
        <dbReference type="ChEBI" id="CHEBI:33384"/>
    </ligand>
</feature>
<dbReference type="PIRSF" id="PIRSF001529">
    <property type="entry name" value="Ser-tRNA-synth_IIa"/>
    <property type="match status" value="1"/>
</dbReference>
<proteinExistence type="predicted"/>
<dbReference type="InterPro" id="IPR002317">
    <property type="entry name" value="Ser-tRNA-ligase_type_1"/>
</dbReference>
<dbReference type="PANTHER" id="PTHR11778">
    <property type="entry name" value="SERYL-TRNA SYNTHETASE"/>
    <property type="match status" value="1"/>
</dbReference>
<dbReference type="GO" id="GO:0004828">
    <property type="term" value="F:serine-tRNA ligase activity"/>
    <property type="evidence" value="ECO:0007669"/>
    <property type="project" value="InterPro"/>
</dbReference>
<protein>
    <submittedName>
        <fullName evidence="2">AA_TRNA_LIGASE_II domain-containing protein</fullName>
    </submittedName>
</protein>
<evidence type="ECO:0000256" key="1">
    <source>
        <dbReference type="PIRSR" id="PIRSR001529-1"/>
    </source>
</evidence>
<accession>A0A183TBA5</accession>
<feature type="site" description="Important for serine binding" evidence="1">
    <location>
        <position position="323"/>
    </location>
</feature>
<name>A0A183TBA5_SCHSO</name>
<dbReference type="InterPro" id="IPR045864">
    <property type="entry name" value="aa-tRNA-synth_II/BPL/LPL"/>
</dbReference>
<sequence>LNGSPKPTDYPPKNAVALLSNEILSNPRARRRLRGLGLLRCHNMVPGCGHRSYNFYGSLALLETALVTFVLDRVIGTGMQQISVPDILPASAIESCGFPTSGERTQTFTIDDSTAGSRRFCLSGTAEMGIASYCAGRIFGPKSPAEYFCAVSRCYRREVPNQESLLYRTHQFTKARSTLYSFPQPSIAACRLVGIQRDNFPRLCHDGEGISEDKGEGGTDGWRTTGCRLDLILVDGEDIGGGPLQIANDKGVEMFCVSEPTMKASEDAFDKILNLQQSIFADLGLHYRVLEMPTSELGNPAFRKVDIEAFMPGDGSFGELNGTGCAVTRVIKALVETHQRKDGTVGLPQALWPYMNNAKELEPDESQVVFS</sequence>
<evidence type="ECO:0000313" key="2">
    <source>
        <dbReference type="WBParaSite" id="SSLN_0001427401-mRNA-1"/>
    </source>
</evidence>
<dbReference type="WBParaSite" id="SSLN_0001427401-mRNA-1">
    <property type="protein sequence ID" value="SSLN_0001427401-mRNA-1"/>
    <property type="gene ID" value="SSLN_0001427401"/>
</dbReference>
<dbReference type="AlphaFoldDB" id="A0A183TBA5"/>
<dbReference type="SUPFAM" id="SSF55681">
    <property type="entry name" value="Class II aaRS and biotin synthetases"/>
    <property type="match status" value="1"/>
</dbReference>
<dbReference type="Gene3D" id="3.30.930.10">
    <property type="entry name" value="Bira Bifunctional Protein, Domain 2"/>
    <property type="match status" value="2"/>
</dbReference>
<dbReference type="GO" id="GO:0006434">
    <property type="term" value="P:seryl-tRNA aminoacylation"/>
    <property type="evidence" value="ECO:0007669"/>
    <property type="project" value="InterPro"/>
</dbReference>
<dbReference type="GO" id="GO:0005524">
    <property type="term" value="F:ATP binding"/>
    <property type="evidence" value="ECO:0007669"/>
    <property type="project" value="InterPro"/>
</dbReference>